<proteinExistence type="predicted"/>
<reference evidence="1" key="1">
    <citation type="submission" date="2022-02" db="EMBL/GenBank/DDBJ databases">
        <title>Atlantic sturgeon de novo genome assembly.</title>
        <authorList>
            <person name="Stock M."/>
            <person name="Klopp C."/>
            <person name="Guiguen Y."/>
            <person name="Cabau C."/>
            <person name="Parinello H."/>
            <person name="Santidrian Yebra-Pimentel E."/>
            <person name="Kuhl H."/>
            <person name="Dirks R.P."/>
            <person name="Guessner J."/>
            <person name="Wuertz S."/>
            <person name="Du K."/>
            <person name="Schartl M."/>
        </authorList>
    </citation>
    <scope>NUCLEOTIDE SEQUENCE</scope>
    <source>
        <strain evidence="1">STURGEONOMICS-FGT-2020</strain>
        <tissue evidence="1">Whole blood</tissue>
    </source>
</reference>
<comment type="caution">
    <text evidence="1">The sequence shown here is derived from an EMBL/GenBank/DDBJ whole genome shotgun (WGS) entry which is preliminary data.</text>
</comment>
<evidence type="ECO:0000313" key="2">
    <source>
        <dbReference type="Proteomes" id="UP001230051"/>
    </source>
</evidence>
<dbReference type="Proteomes" id="UP001230051">
    <property type="component" value="Unassembled WGS sequence"/>
</dbReference>
<keyword evidence="2" id="KW-1185">Reference proteome</keyword>
<protein>
    <submittedName>
        <fullName evidence="1">Uncharacterized protein</fullName>
    </submittedName>
</protein>
<dbReference type="EMBL" id="JAGXEW010000001">
    <property type="protein sequence ID" value="KAK1176594.1"/>
    <property type="molecule type" value="Genomic_DNA"/>
</dbReference>
<dbReference type="AlphaFoldDB" id="A0AAD8LWD4"/>
<name>A0AAD8LWD4_ACIOX</name>
<evidence type="ECO:0000313" key="1">
    <source>
        <dbReference type="EMBL" id="KAK1176594.1"/>
    </source>
</evidence>
<accession>A0AAD8LWD4</accession>
<organism evidence="1 2">
    <name type="scientific">Acipenser oxyrinchus oxyrinchus</name>
    <dbReference type="NCBI Taxonomy" id="40147"/>
    <lineage>
        <taxon>Eukaryota</taxon>
        <taxon>Metazoa</taxon>
        <taxon>Chordata</taxon>
        <taxon>Craniata</taxon>
        <taxon>Vertebrata</taxon>
        <taxon>Euteleostomi</taxon>
        <taxon>Actinopterygii</taxon>
        <taxon>Chondrostei</taxon>
        <taxon>Acipenseriformes</taxon>
        <taxon>Acipenseridae</taxon>
        <taxon>Acipenser</taxon>
    </lineage>
</organism>
<gene>
    <name evidence="1" type="ORF">AOXY_G1502</name>
</gene>
<sequence>MIREDVRDARTAGYLFLVSRPALLASSEASPAPVLGTPCVFKTSSTGFIRGFTSPGPGDPMYLQNQLYWLHQRLHQPWSWGPHVSSKPALLASSEASPALVLGTPCIFKTSSTGFIRGFTSPGPGDPMYLQNQLFWLHQRLHQPWSWGPHVSSKPALLASSEASPALVLGTPCIFKTSSTGFIKGFTSPGPGDPMYLQNQLYWLRQYKTVSLLHYSQVQYETDIGAEECDDWCKVKAVIMFTV</sequence>